<evidence type="ECO:0000256" key="1">
    <source>
        <dbReference type="ARBA" id="ARBA00009737"/>
    </source>
</evidence>
<evidence type="ECO:0008006" key="4">
    <source>
        <dbReference type="Google" id="ProtNLM"/>
    </source>
</evidence>
<dbReference type="PANTHER" id="PTHR33732">
    <property type="entry name" value="REF/SRPP-LIKE PROTEIN OS05G0151300/LOC_OS05G05940"/>
    <property type="match status" value="1"/>
</dbReference>
<proteinExistence type="inferred from homology"/>
<dbReference type="AlphaFoldDB" id="A0AAN9EAU2"/>
<gene>
    <name evidence="2" type="ORF">RIF29_35922</name>
</gene>
<evidence type="ECO:0000313" key="2">
    <source>
        <dbReference type="EMBL" id="KAK7252162.1"/>
    </source>
</evidence>
<dbReference type="PANTHER" id="PTHR33732:SF9">
    <property type="entry name" value="REF_SRPP-LIKE PROTEIN OS05G0151300_LOC_OS05G05940"/>
    <property type="match status" value="1"/>
</dbReference>
<organism evidence="2 3">
    <name type="scientific">Crotalaria pallida</name>
    <name type="common">Smooth rattlebox</name>
    <name type="synonym">Crotalaria striata</name>
    <dbReference type="NCBI Taxonomy" id="3830"/>
    <lineage>
        <taxon>Eukaryota</taxon>
        <taxon>Viridiplantae</taxon>
        <taxon>Streptophyta</taxon>
        <taxon>Embryophyta</taxon>
        <taxon>Tracheophyta</taxon>
        <taxon>Spermatophyta</taxon>
        <taxon>Magnoliopsida</taxon>
        <taxon>eudicotyledons</taxon>
        <taxon>Gunneridae</taxon>
        <taxon>Pentapetalae</taxon>
        <taxon>rosids</taxon>
        <taxon>fabids</taxon>
        <taxon>Fabales</taxon>
        <taxon>Fabaceae</taxon>
        <taxon>Papilionoideae</taxon>
        <taxon>50 kb inversion clade</taxon>
        <taxon>genistoids sensu lato</taxon>
        <taxon>core genistoids</taxon>
        <taxon>Crotalarieae</taxon>
        <taxon>Crotalaria</taxon>
    </lineage>
</organism>
<comment type="caution">
    <text evidence="2">The sequence shown here is derived from an EMBL/GenBank/DDBJ whole genome shotgun (WGS) entry which is preliminary data.</text>
</comment>
<protein>
    <recommendedName>
        <fullName evidence="4">Stress-related protein</fullName>
    </recommendedName>
</protein>
<accession>A0AAN9EAU2</accession>
<reference evidence="2 3" key="1">
    <citation type="submission" date="2024-01" db="EMBL/GenBank/DDBJ databases">
        <title>The genomes of 5 underutilized Papilionoideae crops provide insights into root nodulation and disease resistanc.</title>
        <authorList>
            <person name="Yuan L."/>
        </authorList>
    </citation>
    <scope>NUCLEOTIDE SEQUENCE [LARGE SCALE GENOMIC DNA]</scope>
    <source>
        <strain evidence="2">ZHUSHIDOU_FW_LH</strain>
        <tissue evidence="2">Leaf</tissue>
    </source>
</reference>
<dbReference type="Pfam" id="PF05755">
    <property type="entry name" value="REF"/>
    <property type="match status" value="1"/>
</dbReference>
<sequence>MEAVMRGTAAYGYAKERSGGPLRSGILTLEETVKSTIGPVYDKFHLVPDELIRKVDESITVVRSVVPVAARTTVSEMAKTVYSTYEPTARMLYSRYQPKAEQCAVSAWQRLIGLPLVPRVADVVLPKVVYCTEKYNETVAAAAEKGYRVSEYLPLVPTEKIAKVFSQKEKKGE</sequence>
<keyword evidence="3" id="KW-1185">Reference proteome</keyword>
<evidence type="ECO:0000313" key="3">
    <source>
        <dbReference type="Proteomes" id="UP001372338"/>
    </source>
</evidence>
<comment type="similarity">
    <text evidence="1">Belongs to the REF/SRPP family.</text>
</comment>
<dbReference type="Proteomes" id="UP001372338">
    <property type="component" value="Unassembled WGS sequence"/>
</dbReference>
<dbReference type="InterPro" id="IPR008802">
    <property type="entry name" value="REF"/>
</dbReference>
<name>A0AAN9EAU2_CROPI</name>
<dbReference type="EMBL" id="JAYWIO010000007">
    <property type="protein sequence ID" value="KAK7252162.1"/>
    <property type="molecule type" value="Genomic_DNA"/>
</dbReference>